<dbReference type="EMBL" id="LT670847">
    <property type="protein sequence ID" value="SHL95872.1"/>
    <property type="molecule type" value="Genomic_DNA"/>
</dbReference>
<dbReference type="InterPro" id="IPR004435">
    <property type="entry name" value="MobB_dom"/>
</dbReference>
<name>A0A1M7EVL9_9GAMM</name>
<dbReference type="AlphaFoldDB" id="A0A1M7EVL9"/>
<dbReference type="Proteomes" id="UP000190911">
    <property type="component" value="Chromosome I"/>
</dbReference>
<dbReference type="OrthoDB" id="9804758at2"/>
<dbReference type="PANTHER" id="PTHR40072">
    <property type="entry name" value="MOLYBDOPTERIN-GUANINE DINUCLEOTIDE BIOSYNTHESIS ADAPTER PROTEIN-RELATED"/>
    <property type="match status" value="1"/>
</dbReference>
<sequence>MSATDLDVPFPVLAVAAWSGTGKTTLLEQLLPLLRDRGLNVGVIKHAHHAFDVDKPGKDSYRLRSAGAAPMLVASRERFALMQETPGQAEPDLAHLLQMMALHAPDLVIVEGFKAWPLPKLVLYRDGVGDPAIFKDPWVRAVALKMADEHVLDQHHATSGISRLDLDDTCAIAGWIARFAAQWRGADVGQPLNA</sequence>
<dbReference type="CDD" id="cd03116">
    <property type="entry name" value="MobB"/>
    <property type="match status" value="1"/>
</dbReference>
<dbReference type="GO" id="GO:0005525">
    <property type="term" value="F:GTP binding"/>
    <property type="evidence" value="ECO:0007669"/>
    <property type="project" value="InterPro"/>
</dbReference>
<evidence type="ECO:0000259" key="1">
    <source>
        <dbReference type="Pfam" id="PF03205"/>
    </source>
</evidence>
<dbReference type="Pfam" id="PF03205">
    <property type="entry name" value="MobB"/>
    <property type="match status" value="1"/>
</dbReference>
<feature type="domain" description="Molybdopterin-guanine dinucleotide biosynthesis protein B (MobB)" evidence="1">
    <location>
        <begin position="12"/>
        <end position="143"/>
    </location>
</feature>
<reference evidence="2 3" key="1">
    <citation type="submission" date="2016-11" db="EMBL/GenBank/DDBJ databases">
        <authorList>
            <person name="Jaros S."/>
            <person name="Januszkiewicz K."/>
            <person name="Wedrychowicz H."/>
        </authorList>
    </citation>
    <scope>NUCLEOTIDE SEQUENCE [LARGE SCALE GENOMIC DNA]</scope>
    <source>
        <strain evidence="2 3">ACAM 12</strain>
    </source>
</reference>
<accession>A0A1M7EVL9</accession>
<dbReference type="Gene3D" id="3.40.50.300">
    <property type="entry name" value="P-loop containing nucleotide triphosphate hydrolases"/>
    <property type="match status" value="1"/>
</dbReference>
<dbReference type="SUPFAM" id="SSF52540">
    <property type="entry name" value="P-loop containing nucleoside triphosphate hydrolases"/>
    <property type="match status" value="1"/>
</dbReference>
<proteinExistence type="predicted"/>
<dbReference type="PANTHER" id="PTHR40072:SF1">
    <property type="entry name" value="MOLYBDOPTERIN-GUANINE DINUCLEOTIDE BIOSYNTHESIS ADAPTER PROTEIN"/>
    <property type="match status" value="1"/>
</dbReference>
<dbReference type="InterPro" id="IPR052539">
    <property type="entry name" value="MGD_biosynthesis_adapter"/>
</dbReference>
<dbReference type="FunCoup" id="A0A1M7EVL9">
    <property type="interactions" value="30"/>
</dbReference>
<organism evidence="2 3">
    <name type="scientific">Vreelandella subglaciescola</name>
    <dbReference type="NCBI Taxonomy" id="29571"/>
    <lineage>
        <taxon>Bacteria</taxon>
        <taxon>Pseudomonadati</taxon>
        <taxon>Pseudomonadota</taxon>
        <taxon>Gammaproteobacteria</taxon>
        <taxon>Oceanospirillales</taxon>
        <taxon>Halomonadaceae</taxon>
        <taxon>Vreelandella</taxon>
    </lineage>
</organism>
<evidence type="ECO:0000313" key="3">
    <source>
        <dbReference type="Proteomes" id="UP000190911"/>
    </source>
</evidence>
<gene>
    <name evidence="2" type="ORF">SAMN05878437_0479</name>
</gene>
<evidence type="ECO:0000313" key="2">
    <source>
        <dbReference type="EMBL" id="SHL95872.1"/>
    </source>
</evidence>
<dbReference type="GO" id="GO:0006777">
    <property type="term" value="P:Mo-molybdopterin cofactor biosynthetic process"/>
    <property type="evidence" value="ECO:0007669"/>
    <property type="project" value="InterPro"/>
</dbReference>
<dbReference type="STRING" id="29571.SAMN05878437_0479"/>
<dbReference type="RefSeq" id="WP_079550985.1">
    <property type="nucleotide sequence ID" value="NZ_LT670847.1"/>
</dbReference>
<dbReference type="InParanoid" id="A0A1M7EVL9"/>
<dbReference type="InterPro" id="IPR027417">
    <property type="entry name" value="P-loop_NTPase"/>
</dbReference>
<protein>
    <submittedName>
        <fullName evidence="2">Molybdopterin-guanine dinucleotide biosynthesis protein B</fullName>
    </submittedName>
</protein>
<keyword evidence="3" id="KW-1185">Reference proteome</keyword>
<dbReference type="NCBIfam" id="TIGR00176">
    <property type="entry name" value="mobB"/>
    <property type="match status" value="1"/>
</dbReference>